<protein>
    <submittedName>
        <fullName evidence="2">Uncharacterized protein</fullName>
    </submittedName>
</protein>
<dbReference type="Proteomes" id="UP000684084">
    <property type="component" value="Unassembled WGS sequence"/>
</dbReference>
<organism evidence="2 3">
    <name type="scientific">Rhizophagus irregularis</name>
    <dbReference type="NCBI Taxonomy" id="588596"/>
    <lineage>
        <taxon>Eukaryota</taxon>
        <taxon>Fungi</taxon>
        <taxon>Fungi incertae sedis</taxon>
        <taxon>Mucoromycota</taxon>
        <taxon>Glomeromycotina</taxon>
        <taxon>Glomeromycetes</taxon>
        <taxon>Glomerales</taxon>
        <taxon>Glomeraceae</taxon>
        <taxon>Rhizophagus</taxon>
    </lineage>
</organism>
<evidence type="ECO:0000256" key="1">
    <source>
        <dbReference type="SAM" id="MobiDB-lite"/>
    </source>
</evidence>
<sequence>MTKKLSIKTKLEHEREDEEKSGEEKSDVEEKTDEKLDFTDNRLTIRITDDDFGFGFIGNRRTIYEELDFAD</sequence>
<evidence type="ECO:0000313" key="3">
    <source>
        <dbReference type="Proteomes" id="UP000684084"/>
    </source>
</evidence>
<proteinExistence type="predicted"/>
<dbReference type="EMBL" id="CAGKOT010000014">
    <property type="protein sequence ID" value="CAB5359871.1"/>
    <property type="molecule type" value="Genomic_DNA"/>
</dbReference>
<gene>
    <name evidence="2" type="ORF">CHRIB12_LOCUS7950</name>
</gene>
<evidence type="ECO:0000313" key="2">
    <source>
        <dbReference type="EMBL" id="CAB5359871.1"/>
    </source>
</evidence>
<accession>A0A915Z2F4</accession>
<comment type="caution">
    <text evidence="2">The sequence shown here is derived from an EMBL/GenBank/DDBJ whole genome shotgun (WGS) entry which is preliminary data.</text>
</comment>
<dbReference type="AlphaFoldDB" id="A0A915Z2F4"/>
<name>A0A915Z2F4_9GLOM</name>
<reference evidence="2" key="1">
    <citation type="submission" date="2020-05" db="EMBL/GenBank/DDBJ databases">
        <authorList>
            <person name="Rincon C."/>
            <person name="Sanders R I."/>
            <person name="Robbins C."/>
            <person name="Chaturvedi A."/>
        </authorList>
    </citation>
    <scope>NUCLEOTIDE SEQUENCE</scope>
    <source>
        <strain evidence="2">CHB12</strain>
    </source>
</reference>
<feature type="compositionally biased region" description="Basic and acidic residues" evidence="1">
    <location>
        <begin position="22"/>
        <end position="33"/>
    </location>
</feature>
<feature type="region of interest" description="Disordered" evidence="1">
    <location>
        <begin position="1"/>
        <end position="33"/>
    </location>
</feature>